<comment type="caution">
    <text evidence="8">The sequence shown here is derived from an EMBL/GenBank/DDBJ whole genome shotgun (WGS) entry which is preliminary data.</text>
</comment>
<sequence>MVSHAPPPTNHVLRPHHISLLVIFMIAFKDMKEMDQKLLSSAFLLHMYRMLLNETAEIAPPKTWPYLLHELSSGPIAEVKSAGGLLAALRDVNKQLKTPQELGNFFSSIPSLFLDKGFGPGGPLLTRHTIFGYFCRRCFVSFLKLSYTGLIKLHTDYMAWCAGDLNAGYEVLKKDMLDSTRLLLFKTPVDKQAWAHPQSYEAFEKGLAIGDETVASENLRRFFEQRFHLGNDSGLRQQAILSQARMHYIRQEWTAARKLLSEAITSSRTTGDRITLQHSISLMHRLPSTEPSRKPILNEIQPDLHPLEILYDIKKLMDVDNDQPLGESFNKIAQAMGVYDHLMDSKFTTHLYNAQWAQHCVQSVVWDAMGCPSLASIEEDVVFAFTEVGGDDNNRLTVLLNRAYRKARFGYYEDALSLLLEPSVWRGLAMHDYSLWANQIWHILALRASRQGQERLYLEMLEARRPPGDLDANDYFFRSDSPRTSKIRAYLRRVIQMRDCDQATTVVDQLLTALWHSEFQGRLHLYRTGIILLADVGLELGMTKRSQRVIKEIMPQIIAGDDREQRAFACFVLGKCIIAAGKPSEESLREALSYLRYSESDYHALQCWQSLSDVQYFISVVHHNLGNEHDRDEATQRHFASVELQQRTSHMVSDDMVEQILSTVVGIGTSLASR</sequence>
<keyword evidence="3" id="KW-0132">Cell division</keyword>
<keyword evidence="9" id="KW-1185">Reference proteome</keyword>
<feature type="domain" description="Anaphase-promoting complex subunit 5" evidence="7">
    <location>
        <begin position="213"/>
        <end position="286"/>
    </location>
</feature>
<evidence type="ECO:0000313" key="9">
    <source>
        <dbReference type="Proteomes" id="UP001556367"/>
    </source>
</evidence>
<protein>
    <recommendedName>
        <fullName evidence="2">Anaphase-promoting complex subunit 5</fullName>
    </recommendedName>
</protein>
<proteinExistence type="inferred from homology"/>
<organism evidence="8 9">
    <name type="scientific">Hohenbuehelia grisea</name>
    <dbReference type="NCBI Taxonomy" id="104357"/>
    <lineage>
        <taxon>Eukaryota</taxon>
        <taxon>Fungi</taxon>
        <taxon>Dikarya</taxon>
        <taxon>Basidiomycota</taxon>
        <taxon>Agaricomycotina</taxon>
        <taxon>Agaricomycetes</taxon>
        <taxon>Agaricomycetidae</taxon>
        <taxon>Agaricales</taxon>
        <taxon>Pleurotineae</taxon>
        <taxon>Pleurotaceae</taxon>
        <taxon>Hohenbuehelia</taxon>
    </lineage>
</organism>
<name>A0ABR3IUJ2_9AGAR</name>
<gene>
    <name evidence="8" type="ORF">HGRIS_013094</name>
</gene>
<evidence type="ECO:0000256" key="5">
    <source>
        <dbReference type="ARBA" id="ARBA00022786"/>
    </source>
</evidence>
<dbReference type="EMBL" id="JASNQZ010000015">
    <property type="protein sequence ID" value="KAL0946934.1"/>
    <property type="molecule type" value="Genomic_DNA"/>
</dbReference>
<evidence type="ECO:0000256" key="4">
    <source>
        <dbReference type="ARBA" id="ARBA00022776"/>
    </source>
</evidence>
<evidence type="ECO:0000256" key="1">
    <source>
        <dbReference type="ARBA" id="ARBA00007450"/>
    </source>
</evidence>
<evidence type="ECO:0000313" key="8">
    <source>
        <dbReference type="EMBL" id="KAL0946934.1"/>
    </source>
</evidence>
<evidence type="ECO:0000256" key="6">
    <source>
        <dbReference type="ARBA" id="ARBA00023306"/>
    </source>
</evidence>
<keyword evidence="6" id="KW-0131">Cell cycle</keyword>
<dbReference type="PANTHER" id="PTHR12830:SF9">
    <property type="entry name" value="ANAPHASE-PROMOTING COMPLEX SUBUNIT 5"/>
    <property type="match status" value="1"/>
</dbReference>
<dbReference type="Pfam" id="PF12862">
    <property type="entry name" value="ANAPC5"/>
    <property type="match status" value="1"/>
</dbReference>
<dbReference type="PANTHER" id="PTHR12830">
    <property type="entry name" value="ANAPHASE-PROMOTING COMPLEX SUBUNIT 5"/>
    <property type="match status" value="1"/>
</dbReference>
<dbReference type="Proteomes" id="UP001556367">
    <property type="component" value="Unassembled WGS sequence"/>
</dbReference>
<dbReference type="InterPro" id="IPR026000">
    <property type="entry name" value="Apc5_dom"/>
</dbReference>
<keyword evidence="5" id="KW-0833">Ubl conjugation pathway</keyword>
<evidence type="ECO:0000259" key="7">
    <source>
        <dbReference type="Pfam" id="PF12862"/>
    </source>
</evidence>
<accession>A0ABR3IUJ2</accession>
<evidence type="ECO:0000256" key="2">
    <source>
        <dbReference type="ARBA" id="ARBA00016066"/>
    </source>
</evidence>
<comment type="similarity">
    <text evidence="1">Belongs to the APC5 family.</text>
</comment>
<reference evidence="9" key="1">
    <citation type="submission" date="2024-06" db="EMBL/GenBank/DDBJ databases">
        <title>Multi-omics analyses provide insights into the biosynthesis of the anticancer antibiotic pleurotin in Hohenbuehelia grisea.</title>
        <authorList>
            <person name="Weaver J.A."/>
            <person name="Alberti F."/>
        </authorList>
    </citation>
    <scope>NUCLEOTIDE SEQUENCE [LARGE SCALE GENOMIC DNA]</scope>
    <source>
        <strain evidence="9">T-177</strain>
    </source>
</reference>
<dbReference type="InterPro" id="IPR037679">
    <property type="entry name" value="Apc5"/>
</dbReference>
<evidence type="ECO:0000256" key="3">
    <source>
        <dbReference type="ARBA" id="ARBA00022618"/>
    </source>
</evidence>
<keyword evidence="4" id="KW-0498">Mitosis</keyword>